<protein>
    <submittedName>
        <fullName evidence="1">Uncharacterized protein</fullName>
    </submittedName>
</protein>
<keyword evidence="2" id="KW-1185">Reference proteome</keyword>
<dbReference type="AlphaFoldDB" id="A0A1V9YQ84"/>
<dbReference type="OrthoDB" id="58286at2759"/>
<dbReference type="InterPro" id="IPR036770">
    <property type="entry name" value="Ankyrin_rpt-contain_sf"/>
</dbReference>
<comment type="caution">
    <text evidence="1">The sequence shown here is derived from an EMBL/GenBank/DDBJ whole genome shotgun (WGS) entry which is preliminary data.</text>
</comment>
<dbReference type="PANTHER" id="PTHR46586">
    <property type="entry name" value="ANKYRIN REPEAT-CONTAINING PROTEIN"/>
    <property type="match status" value="1"/>
</dbReference>
<gene>
    <name evidence="1" type="ORF">ACHHYP_07899</name>
</gene>
<sequence length="232" mass="26307">MAALTVLLHNDLLPLIQLFQHGLYEDLLEGYAWWRNLRTEYDSTRQQRMCLIHERRIALDEFFVDTPTDRSMLLHASIVDGSLPHVRRWLQYDATLLSKYSMDCAAAHGHLNVLTYLHTASPKGCTTDAMDFAALRGHLTIVAFLHNHRKEGCTKLAMDFAAGQGHLEVVRFLQEHRGEGCTQQAMDAAARNGHLAVLQYLHRHRREGFSPKAIPTAMARGHDAVVSFLLEV</sequence>
<reference evidence="1 2" key="1">
    <citation type="journal article" date="2014" name="Genome Biol. Evol.">
        <title>The secreted proteins of Achlya hypogyna and Thraustotheca clavata identify the ancestral oomycete secretome and reveal gene acquisitions by horizontal gene transfer.</title>
        <authorList>
            <person name="Misner I."/>
            <person name="Blouin N."/>
            <person name="Leonard G."/>
            <person name="Richards T.A."/>
            <person name="Lane C.E."/>
        </authorList>
    </citation>
    <scope>NUCLEOTIDE SEQUENCE [LARGE SCALE GENOMIC DNA]</scope>
    <source>
        <strain evidence="1 2">ATCC 48635</strain>
    </source>
</reference>
<proteinExistence type="predicted"/>
<dbReference type="EMBL" id="JNBR01001420">
    <property type="protein sequence ID" value="OQR87909.1"/>
    <property type="molecule type" value="Genomic_DNA"/>
</dbReference>
<dbReference type="STRING" id="1202772.A0A1V9YQ84"/>
<dbReference type="InterPro" id="IPR002110">
    <property type="entry name" value="Ankyrin_rpt"/>
</dbReference>
<dbReference type="Pfam" id="PF12796">
    <property type="entry name" value="Ank_2"/>
    <property type="match status" value="1"/>
</dbReference>
<dbReference type="PANTHER" id="PTHR46586:SF3">
    <property type="entry name" value="ANKYRIN REPEAT-CONTAINING PROTEIN"/>
    <property type="match status" value="1"/>
</dbReference>
<name>A0A1V9YQ84_ACHHY</name>
<organism evidence="1 2">
    <name type="scientific">Achlya hypogyna</name>
    <name type="common">Oomycete</name>
    <name type="synonym">Protoachlya hypogyna</name>
    <dbReference type="NCBI Taxonomy" id="1202772"/>
    <lineage>
        <taxon>Eukaryota</taxon>
        <taxon>Sar</taxon>
        <taxon>Stramenopiles</taxon>
        <taxon>Oomycota</taxon>
        <taxon>Saprolegniomycetes</taxon>
        <taxon>Saprolegniales</taxon>
        <taxon>Achlyaceae</taxon>
        <taxon>Achlya</taxon>
    </lineage>
</organism>
<accession>A0A1V9YQ84</accession>
<evidence type="ECO:0000313" key="2">
    <source>
        <dbReference type="Proteomes" id="UP000243579"/>
    </source>
</evidence>
<dbReference type="InterPro" id="IPR052050">
    <property type="entry name" value="SecEffector_AnkRepeat"/>
</dbReference>
<dbReference type="SUPFAM" id="SSF48403">
    <property type="entry name" value="Ankyrin repeat"/>
    <property type="match status" value="1"/>
</dbReference>
<evidence type="ECO:0000313" key="1">
    <source>
        <dbReference type="EMBL" id="OQR87909.1"/>
    </source>
</evidence>
<dbReference type="Gene3D" id="1.25.40.20">
    <property type="entry name" value="Ankyrin repeat-containing domain"/>
    <property type="match status" value="1"/>
</dbReference>
<dbReference type="Proteomes" id="UP000243579">
    <property type="component" value="Unassembled WGS sequence"/>
</dbReference>